<dbReference type="AlphaFoldDB" id="A0A543DID7"/>
<evidence type="ECO:0008006" key="3">
    <source>
        <dbReference type="Google" id="ProtNLM"/>
    </source>
</evidence>
<dbReference type="EMBL" id="VFPA01000003">
    <property type="protein sequence ID" value="TQM09025.1"/>
    <property type="molecule type" value="Genomic_DNA"/>
</dbReference>
<gene>
    <name evidence="1" type="ORF">FB558_4766</name>
</gene>
<proteinExistence type="predicted"/>
<keyword evidence="2" id="KW-1185">Reference proteome</keyword>
<comment type="caution">
    <text evidence="1">The sequence shown here is derived from an EMBL/GenBank/DDBJ whole genome shotgun (WGS) entry which is preliminary data.</text>
</comment>
<organism evidence="1 2">
    <name type="scientific">Pseudonocardia kunmingensis</name>
    <dbReference type="NCBI Taxonomy" id="630975"/>
    <lineage>
        <taxon>Bacteria</taxon>
        <taxon>Bacillati</taxon>
        <taxon>Actinomycetota</taxon>
        <taxon>Actinomycetes</taxon>
        <taxon>Pseudonocardiales</taxon>
        <taxon>Pseudonocardiaceae</taxon>
        <taxon>Pseudonocardia</taxon>
    </lineage>
</organism>
<reference evidence="1 2" key="1">
    <citation type="submission" date="2019-06" db="EMBL/GenBank/DDBJ databases">
        <title>Sequencing the genomes of 1000 actinobacteria strains.</title>
        <authorList>
            <person name="Klenk H.-P."/>
        </authorList>
    </citation>
    <scope>NUCLEOTIDE SEQUENCE [LARGE SCALE GENOMIC DNA]</scope>
    <source>
        <strain evidence="1 2">DSM 45301</strain>
    </source>
</reference>
<name>A0A543DID7_9PSEU</name>
<dbReference type="InterPro" id="IPR036705">
    <property type="entry name" value="Ribosyl_crysJ1_sf"/>
</dbReference>
<dbReference type="Gene3D" id="1.10.4080.10">
    <property type="entry name" value="ADP-ribosylation/Crystallin J1"/>
    <property type="match status" value="1"/>
</dbReference>
<protein>
    <recommendedName>
        <fullName evidence="3">ADP-ribosylglycohydrolase</fullName>
    </recommendedName>
</protein>
<evidence type="ECO:0000313" key="2">
    <source>
        <dbReference type="Proteomes" id="UP000315677"/>
    </source>
</evidence>
<dbReference type="SUPFAM" id="SSF101478">
    <property type="entry name" value="ADP-ribosylglycohydrolase"/>
    <property type="match status" value="1"/>
</dbReference>
<dbReference type="Proteomes" id="UP000315677">
    <property type="component" value="Unassembled WGS sequence"/>
</dbReference>
<accession>A0A543DID7</accession>
<evidence type="ECO:0000313" key="1">
    <source>
        <dbReference type="EMBL" id="TQM09025.1"/>
    </source>
</evidence>
<sequence>MALTVQPADGAAVRRAERLSRVRGLLLGLALGDALTRPDQPGSGVLLGTPTTQLACFTAEGLIRALVRSDHRGIGPSPLAIWFAYRRWARAQGIPIPRSIDHSGWLHRVPALRERRGDAPSVVAALKAGRDIAPDPAAPTSGGHHALSPRLPLAAVAAPAGWTAEVVTTTHGDPDAVRATLTAVDLARAALGAPTMPAVLRASTDPVLDDARDLGMPLARLAPDHTAVSALRGGAALAARCPGPEVIADTLYAARELPVPGAVGPLAGALLGAVHGAERLPVELVARLEVAWAVDTLARDLVAQVEDRPGGSEYQQAPDRHWWSRYPGG</sequence>